<sequence>MEEKNYFAWLSIDDGKPVKFAELADMMAKALHPSDDEWMDYGVARVNLEQELPQAVQRGELVVRNPAGLGRHTFPVGQSLKSSVVLPQDLIPFLGARSIGLRIVKQQAEARSIDWEYWRAMRKAKEWQACALSLGLDPDSMKGHPQAWMAGPGSGQLFTSDSFPSTDAQVKFEKRLRLLRANRYDRAVFTPPLTQYSSLGPDEVLLSEFAAWGQSVGWPDMPPELVEMAKPVALPRSTKEAKPFAPKTRIEPQGGDSLTPTIWTICYDLRDAGKKVTAGPVMAELKRMATQKIHPLTCTTAGGVKYEYEKGDEQELTAPQLDKRVQEWRKVGG</sequence>
<protein>
    <submittedName>
        <fullName evidence="1">Uncharacterized protein</fullName>
    </submittedName>
</protein>
<dbReference type="EMBL" id="FZOT01000002">
    <property type="protein sequence ID" value="SNS34276.1"/>
    <property type="molecule type" value="Genomic_DNA"/>
</dbReference>
<dbReference type="Proteomes" id="UP000198284">
    <property type="component" value="Unassembled WGS sequence"/>
</dbReference>
<evidence type="ECO:0000313" key="2">
    <source>
        <dbReference type="Proteomes" id="UP000198284"/>
    </source>
</evidence>
<proteinExistence type="predicted"/>
<dbReference type="AlphaFoldDB" id="A0A239DP40"/>
<reference evidence="1 2" key="1">
    <citation type="submission" date="2017-06" db="EMBL/GenBank/DDBJ databases">
        <authorList>
            <person name="Kim H.J."/>
            <person name="Triplett B.A."/>
        </authorList>
    </citation>
    <scope>NUCLEOTIDE SEQUENCE [LARGE SCALE GENOMIC DNA]</scope>
    <source>
        <strain evidence="1 2">U15</strain>
    </source>
</reference>
<name>A0A239DP40_9BURK</name>
<dbReference type="RefSeq" id="WP_089398153.1">
    <property type="nucleotide sequence ID" value="NZ_FZOT01000002.1"/>
</dbReference>
<keyword evidence="2" id="KW-1185">Reference proteome</keyword>
<organism evidence="1 2">
    <name type="scientific">Noviherbaspirillum humi</name>
    <dbReference type="NCBI Taxonomy" id="1688639"/>
    <lineage>
        <taxon>Bacteria</taxon>
        <taxon>Pseudomonadati</taxon>
        <taxon>Pseudomonadota</taxon>
        <taxon>Betaproteobacteria</taxon>
        <taxon>Burkholderiales</taxon>
        <taxon>Oxalobacteraceae</taxon>
        <taxon>Noviherbaspirillum</taxon>
    </lineage>
</organism>
<dbReference type="OrthoDB" id="8913853at2"/>
<gene>
    <name evidence="1" type="ORF">SAMN06265795_102300</name>
</gene>
<evidence type="ECO:0000313" key="1">
    <source>
        <dbReference type="EMBL" id="SNS34276.1"/>
    </source>
</evidence>
<accession>A0A239DP40</accession>